<evidence type="ECO:0000313" key="4">
    <source>
        <dbReference type="EMBL" id="CAH3037750.1"/>
    </source>
</evidence>
<gene>
    <name evidence="4" type="ORF">PLOB_00039630</name>
</gene>
<dbReference type="Proteomes" id="UP001159405">
    <property type="component" value="Unassembled WGS sequence"/>
</dbReference>
<accession>A0ABN8N1A0</accession>
<dbReference type="PANTHER" id="PTHR22909">
    <property type="entry name" value="GOLGI INTEGRAL MEMBRANE PROTEIN 4"/>
    <property type="match status" value="1"/>
</dbReference>
<feature type="compositionally biased region" description="Basic and acidic residues" evidence="2">
    <location>
        <begin position="415"/>
        <end position="447"/>
    </location>
</feature>
<reference evidence="4 5" key="1">
    <citation type="submission" date="2022-05" db="EMBL/GenBank/DDBJ databases">
        <authorList>
            <consortium name="Genoscope - CEA"/>
            <person name="William W."/>
        </authorList>
    </citation>
    <scope>NUCLEOTIDE SEQUENCE [LARGE SCALE GENOMIC DNA]</scope>
</reference>
<evidence type="ECO:0000313" key="5">
    <source>
        <dbReference type="Proteomes" id="UP001159405"/>
    </source>
</evidence>
<comment type="caution">
    <text evidence="4">The sequence shown here is derived from an EMBL/GenBank/DDBJ whole genome shotgun (WGS) entry which is preliminary data.</text>
</comment>
<feature type="compositionally biased region" description="Basic and acidic residues" evidence="2">
    <location>
        <begin position="242"/>
        <end position="260"/>
    </location>
</feature>
<dbReference type="PANTHER" id="PTHR22909:SF24">
    <property type="entry name" value="GOLGI INTEGRAL MEMBRANE PROTEIN 4-RELATED"/>
    <property type="match status" value="1"/>
</dbReference>
<evidence type="ECO:0000256" key="2">
    <source>
        <dbReference type="SAM" id="MobiDB-lite"/>
    </source>
</evidence>
<sequence>MLNAEMCNRRNKPIFHGTIFLALVAGLGYTFYLYKLTKIDLDIARAEADKHLKQQESLSSQLQVVYEHRARLERSLQKEKTDHKSTKLEFSKKQNDFLLNITRSKHEAMNRFNSLETQYNMLKAQSKELDADYGRLQQTYSRLSAEHASVTNQQKRNFQLFKEQKANEISSLEEEIRTLKQQVVSLRTNLRSKSDEVEQYKHSSSRAVAASQQYQEKLKDLQGQLSRYQERLSSYVSRSKTSHRDVKLDKKREQGQESKLQDALSPTTIKSKDGQEGQHKKTENPTVPFRNDSRLHHDRSRREVNEQVALPSDNNADNADMRKSPDENVYEQRKVKEGYTAEESYDSMKNIPLKDSNVNYGAQQAGYGVKVVSPGDGNAMNKWADILKQAAEQSRREGNVGVSKELAGETELGKSRLDDYRKQETVAAGDNDHRQLGEEEVKDKQDGEPVVNQYSDADRMQAGKPVVKGGQTDGRSIQTDHVVDRPGEQGDQQKNDHVLQAGHVADRPGEQEDQEGEEEQEEEGEEEDLKEDGAADISRDSINSQVAEMRENHQQQQEKQRGQLEGAQVQQHVAPIQAVQRQAEEQRTQGAELAQAYQRMAPIQAVQRQAEEQRTQRADLAQTQQHVAPIQAVQRQQEEHKAQQADADDEDAGDDGNEQEADPDEKDPDDAGEKEEEEEDQNSRQHQVHYGDRTLKGANKQ</sequence>
<dbReference type="InterPro" id="IPR042336">
    <property type="entry name" value="GOLIM4"/>
</dbReference>
<keyword evidence="3" id="KW-0472">Membrane</keyword>
<name>A0ABN8N1A0_9CNID</name>
<proteinExistence type="predicted"/>
<keyword evidence="5" id="KW-1185">Reference proteome</keyword>
<organism evidence="4 5">
    <name type="scientific">Porites lobata</name>
    <dbReference type="NCBI Taxonomy" id="104759"/>
    <lineage>
        <taxon>Eukaryota</taxon>
        <taxon>Metazoa</taxon>
        <taxon>Cnidaria</taxon>
        <taxon>Anthozoa</taxon>
        <taxon>Hexacorallia</taxon>
        <taxon>Scleractinia</taxon>
        <taxon>Fungiina</taxon>
        <taxon>Poritidae</taxon>
        <taxon>Porites</taxon>
    </lineage>
</organism>
<evidence type="ECO:0000256" key="3">
    <source>
        <dbReference type="SAM" id="Phobius"/>
    </source>
</evidence>
<feature type="compositionally biased region" description="Acidic residues" evidence="2">
    <location>
        <begin position="646"/>
        <end position="680"/>
    </location>
</feature>
<feature type="coiled-coil region" evidence="1">
    <location>
        <begin position="69"/>
        <end position="132"/>
    </location>
</feature>
<feature type="region of interest" description="Disordered" evidence="2">
    <location>
        <begin position="232"/>
        <end position="341"/>
    </location>
</feature>
<feature type="region of interest" description="Disordered" evidence="2">
    <location>
        <begin position="415"/>
        <end position="701"/>
    </location>
</feature>
<feature type="compositionally biased region" description="Basic and acidic residues" evidence="2">
    <location>
        <begin position="270"/>
        <end position="283"/>
    </location>
</feature>
<feature type="compositionally biased region" description="Basic and acidic residues" evidence="2">
    <location>
        <begin position="548"/>
        <end position="562"/>
    </location>
</feature>
<keyword evidence="3" id="KW-1133">Transmembrane helix</keyword>
<feature type="compositionally biased region" description="Basic and acidic residues" evidence="2">
    <location>
        <begin position="319"/>
        <end position="339"/>
    </location>
</feature>
<feature type="compositionally biased region" description="Basic and acidic residues" evidence="2">
    <location>
        <begin position="291"/>
        <end position="305"/>
    </location>
</feature>
<keyword evidence="1" id="KW-0175">Coiled coil</keyword>
<protein>
    <recommendedName>
        <fullName evidence="6">Golgi integral membrane protein 4</fullName>
    </recommendedName>
</protein>
<dbReference type="EMBL" id="CALNXK010000006">
    <property type="protein sequence ID" value="CAH3037750.1"/>
    <property type="molecule type" value="Genomic_DNA"/>
</dbReference>
<evidence type="ECO:0000256" key="1">
    <source>
        <dbReference type="SAM" id="Coils"/>
    </source>
</evidence>
<feature type="transmembrane region" description="Helical" evidence="3">
    <location>
        <begin position="14"/>
        <end position="34"/>
    </location>
</feature>
<evidence type="ECO:0008006" key="6">
    <source>
        <dbReference type="Google" id="ProtNLM"/>
    </source>
</evidence>
<keyword evidence="3" id="KW-0812">Transmembrane</keyword>
<feature type="compositionally biased region" description="Acidic residues" evidence="2">
    <location>
        <begin position="511"/>
        <end position="530"/>
    </location>
</feature>
<feature type="compositionally biased region" description="Basic and acidic residues" evidence="2">
    <location>
        <begin position="481"/>
        <end position="497"/>
    </location>
</feature>